<evidence type="ECO:0000256" key="4">
    <source>
        <dbReference type="ARBA" id="ARBA00022833"/>
    </source>
</evidence>
<evidence type="ECO:0000256" key="2">
    <source>
        <dbReference type="ARBA" id="ARBA00022723"/>
    </source>
</evidence>
<dbReference type="SUPFAM" id="SSF53187">
    <property type="entry name" value="Zn-dependent exopeptidases"/>
    <property type="match status" value="1"/>
</dbReference>
<reference evidence="6 7" key="1">
    <citation type="submission" date="2020-08" db="EMBL/GenBank/DDBJ databases">
        <title>Genomic Encyclopedia of Type Strains, Phase IV (KMG-IV): sequencing the most valuable type-strain genomes for metagenomic binning, comparative biology and taxonomic classification.</title>
        <authorList>
            <person name="Goeker M."/>
        </authorList>
    </citation>
    <scope>NUCLEOTIDE SEQUENCE [LARGE SCALE GENOMIC DNA]</scope>
    <source>
        <strain evidence="6 7">DSM 27165</strain>
    </source>
</reference>
<dbReference type="InterPro" id="IPR055438">
    <property type="entry name" value="AstE_AspA_cat"/>
</dbReference>
<keyword evidence="3" id="KW-0378">Hydrolase</keyword>
<gene>
    <name evidence="6" type="ORF">HNQ59_000260</name>
</gene>
<sequence>MNIQQHPLLSPSIGTQRQLISLHYGQPGRGEKVYLQASLHADELPGMLVLHHLRPLLAQAEAAGRIQGEIVVVPYANPIGLSQSLLHDQMGRFEFNTGENFNRYYTDFAPAIQAGLAGKLTQDAKHNTHLIREAMQQLLQTRQPTTELESLRHVLMSLAFDADVVLDLHCDCEAVLHLYTGTPLWPQCEPLARYLGAHATLLATESGGQPFDEACGQTWWKLAKAFAGQFPIEMACLSVTIELRGERDVNHTLAQQDAAALYAFLCHRGVIDEPVPVLPPLLHPATPLAGSDSLIAPCAGAVVFHRDVGDIIAAGDAIFDVVNPLQGEVVTVTSQTAGVLYARENRRYATAGMSFAKVAGQVPFKTGNLLSA</sequence>
<evidence type="ECO:0000313" key="6">
    <source>
        <dbReference type="EMBL" id="MBB5016998.1"/>
    </source>
</evidence>
<dbReference type="CDD" id="cd06250">
    <property type="entry name" value="M14_PaAOTO_like"/>
    <property type="match status" value="1"/>
</dbReference>
<dbReference type="Pfam" id="PF24827">
    <property type="entry name" value="AstE_AspA_cat"/>
    <property type="match status" value="1"/>
</dbReference>
<dbReference type="Gene3D" id="3.40.630.10">
    <property type="entry name" value="Zn peptidases"/>
    <property type="match status" value="1"/>
</dbReference>
<proteinExistence type="predicted"/>
<keyword evidence="4" id="KW-0862">Zinc</keyword>
<dbReference type="PANTHER" id="PTHR37326:SF1">
    <property type="entry name" value="BLL3975 PROTEIN"/>
    <property type="match status" value="1"/>
</dbReference>
<protein>
    <recommendedName>
        <fullName evidence="5">Succinylglutamate desuccinylase/Aspartoacylase catalytic domain-containing protein</fullName>
    </recommendedName>
</protein>
<feature type="domain" description="Succinylglutamate desuccinylase/Aspartoacylase catalytic" evidence="5">
    <location>
        <begin position="30"/>
        <end position="267"/>
    </location>
</feature>
<evidence type="ECO:0000256" key="3">
    <source>
        <dbReference type="ARBA" id="ARBA00022801"/>
    </source>
</evidence>
<dbReference type="Proteomes" id="UP000575898">
    <property type="component" value="Unassembled WGS sequence"/>
</dbReference>
<evidence type="ECO:0000313" key="7">
    <source>
        <dbReference type="Proteomes" id="UP000575898"/>
    </source>
</evidence>
<dbReference type="PANTHER" id="PTHR37326">
    <property type="entry name" value="BLL3975 PROTEIN"/>
    <property type="match status" value="1"/>
</dbReference>
<dbReference type="InterPro" id="IPR053138">
    <property type="entry name" value="N-alpha-Ac-DABA_deacetylase"/>
</dbReference>
<dbReference type="GO" id="GO:0046872">
    <property type="term" value="F:metal ion binding"/>
    <property type="evidence" value="ECO:0007669"/>
    <property type="project" value="UniProtKB-KW"/>
</dbReference>
<evidence type="ECO:0000259" key="5">
    <source>
        <dbReference type="Pfam" id="PF24827"/>
    </source>
</evidence>
<organism evidence="6 7">
    <name type="scientific">Chitinivorax tropicus</name>
    <dbReference type="NCBI Taxonomy" id="714531"/>
    <lineage>
        <taxon>Bacteria</taxon>
        <taxon>Pseudomonadati</taxon>
        <taxon>Pseudomonadota</taxon>
        <taxon>Betaproteobacteria</taxon>
        <taxon>Chitinivorax</taxon>
    </lineage>
</organism>
<comment type="caution">
    <text evidence="6">The sequence shown here is derived from an EMBL/GenBank/DDBJ whole genome shotgun (WGS) entry which is preliminary data.</text>
</comment>
<accession>A0A840ME90</accession>
<keyword evidence="7" id="KW-1185">Reference proteome</keyword>
<keyword evidence="2" id="KW-0479">Metal-binding</keyword>
<dbReference type="EMBL" id="JACHHY010000001">
    <property type="protein sequence ID" value="MBB5016998.1"/>
    <property type="molecule type" value="Genomic_DNA"/>
</dbReference>
<dbReference type="RefSeq" id="WP_184034061.1">
    <property type="nucleotide sequence ID" value="NZ_JACHHY010000001.1"/>
</dbReference>
<name>A0A840ME90_9PROT</name>
<evidence type="ECO:0000256" key="1">
    <source>
        <dbReference type="ARBA" id="ARBA00001947"/>
    </source>
</evidence>
<dbReference type="AlphaFoldDB" id="A0A840ME90"/>
<comment type="cofactor">
    <cofactor evidence="1">
        <name>Zn(2+)</name>
        <dbReference type="ChEBI" id="CHEBI:29105"/>
    </cofactor>
</comment>
<dbReference type="GO" id="GO:0016788">
    <property type="term" value="F:hydrolase activity, acting on ester bonds"/>
    <property type="evidence" value="ECO:0007669"/>
    <property type="project" value="InterPro"/>
</dbReference>